<dbReference type="Pfam" id="PF10727">
    <property type="entry name" value="Rossmann-like"/>
    <property type="match status" value="1"/>
</dbReference>
<dbReference type="SUPFAM" id="SSF48179">
    <property type="entry name" value="6-phosphogluconate dehydrogenase C-terminal domain-like"/>
    <property type="match status" value="1"/>
</dbReference>
<proteinExistence type="predicted"/>
<dbReference type="SUPFAM" id="SSF51735">
    <property type="entry name" value="NAD(P)-binding Rossmann-fold domains"/>
    <property type="match status" value="1"/>
</dbReference>
<dbReference type="InterPro" id="IPR036291">
    <property type="entry name" value="NAD(P)-bd_dom_sf"/>
</dbReference>
<feature type="domain" description="Putative oxidoreductase/dehydrogenase Rossmann-like" evidence="1">
    <location>
        <begin position="5"/>
        <end position="125"/>
    </location>
</feature>
<dbReference type="PANTHER" id="PTHR40459:SF1">
    <property type="entry name" value="CONSERVED HYPOTHETICAL ALANINE AND LEUCINE RICH PROTEIN"/>
    <property type="match status" value="1"/>
</dbReference>
<dbReference type="Gene3D" id="1.10.1040.20">
    <property type="entry name" value="ProC-like, C-terminal domain"/>
    <property type="match status" value="1"/>
</dbReference>
<dbReference type="EMBL" id="CAFBLM010000002">
    <property type="protein sequence ID" value="CAB4858349.1"/>
    <property type="molecule type" value="Genomic_DNA"/>
</dbReference>
<dbReference type="PANTHER" id="PTHR40459">
    <property type="entry name" value="CONSERVED HYPOTHETICAL ALANINE AND LEUCINE RICH PROTEIN"/>
    <property type="match status" value="1"/>
</dbReference>
<protein>
    <submittedName>
        <fullName evidence="3">Unannotated protein</fullName>
    </submittedName>
</protein>
<evidence type="ECO:0000259" key="2">
    <source>
        <dbReference type="Pfam" id="PF10728"/>
    </source>
</evidence>
<feature type="domain" description="DUF2520" evidence="2">
    <location>
        <begin position="142"/>
        <end position="272"/>
    </location>
</feature>
<gene>
    <name evidence="3" type="ORF">UFOPK3401_00111</name>
</gene>
<accession>A0A6J7CQD6</accession>
<dbReference type="AlphaFoldDB" id="A0A6J7CQD6"/>
<evidence type="ECO:0000313" key="3">
    <source>
        <dbReference type="EMBL" id="CAB4858349.1"/>
    </source>
</evidence>
<dbReference type="InterPro" id="IPR008927">
    <property type="entry name" value="6-PGluconate_DH-like_C_sf"/>
</dbReference>
<sequence>MNQERPARLRVGLIGAGRAGCVIAAALARAGHQVVAVNAISQQSQKRSSALIPQARFADPIDVSAEADLLLLAVPDDVLADLVSGLVASDAIRAGQIVVHLSGRYGTDVLGPAQRIGALCVAMHPVMTFTGAAFEVERLDGCPFGISASDEHHAVAQALVLEMGGEPQFIEPNSRALYHAALSHASNHLVTVIAQAEDLLTQAGIDSPGQFLAPLVSASLDNVLRSGDAALTGPVSRGDVETLGTHLTALQERIESASDRATFDAYEVLARATAIRTLASHRLTAAQVDPMLDLLDGEHPKAKDQG</sequence>
<dbReference type="InterPro" id="IPR019665">
    <property type="entry name" value="OxRdtase/DH_put_Rossmann_dom"/>
</dbReference>
<dbReference type="InterPro" id="IPR018931">
    <property type="entry name" value="DUF2520"/>
</dbReference>
<dbReference type="Gene3D" id="3.40.50.720">
    <property type="entry name" value="NAD(P)-binding Rossmann-like Domain"/>
    <property type="match status" value="1"/>
</dbReference>
<reference evidence="3" key="1">
    <citation type="submission" date="2020-05" db="EMBL/GenBank/DDBJ databases">
        <authorList>
            <person name="Chiriac C."/>
            <person name="Salcher M."/>
            <person name="Ghai R."/>
            <person name="Kavagutti S V."/>
        </authorList>
    </citation>
    <scope>NUCLEOTIDE SEQUENCE</scope>
</reference>
<evidence type="ECO:0000259" key="1">
    <source>
        <dbReference type="Pfam" id="PF10727"/>
    </source>
</evidence>
<dbReference type="InterPro" id="IPR037108">
    <property type="entry name" value="TM1727-like_C_sf"/>
</dbReference>
<dbReference type="Pfam" id="PF10728">
    <property type="entry name" value="DUF2520"/>
    <property type="match status" value="1"/>
</dbReference>
<organism evidence="3">
    <name type="scientific">freshwater metagenome</name>
    <dbReference type="NCBI Taxonomy" id="449393"/>
    <lineage>
        <taxon>unclassified sequences</taxon>
        <taxon>metagenomes</taxon>
        <taxon>ecological metagenomes</taxon>
    </lineage>
</organism>
<name>A0A6J7CQD6_9ZZZZ</name>